<gene>
    <name evidence="2" type="ORF">ABUL08_17885</name>
    <name evidence="1" type="ORF">VK199_17820</name>
</gene>
<dbReference type="EMBL" id="CP159342">
    <property type="protein sequence ID" value="XCH72214.1"/>
    <property type="molecule type" value="Genomic_DNA"/>
</dbReference>
<proteinExistence type="predicted"/>
<accession>A0AAU7M4A4</accession>
<sequence>MNKDAKYSIVHSPKGGMEVRLVYRISAREKELLTNDRHERLVAMVNAVKEKINGVPGGAFYINEFHDVLVPHPDGGSVYAGTYGDILEFDYDGQIVGPVPPSDLEAGAAWPGPHAGIPYVLRAGGTDIKYDHVSGRRVREVRLSDEVGTQPARLLARRLAAFKGDAGGRVYINEASHFFAPITTTTGTSYVYLGGIDDDAWFAAPDVPGRE</sequence>
<evidence type="ECO:0000313" key="1">
    <source>
        <dbReference type="EMBL" id="XBP91516.1"/>
    </source>
</evidence>
<dbReference type="RefSeq" id="WP_350931058.1">
    <property type="nucleotide sequence ID" value="NZ_CP157762.1"/>
</dbReference>
<dbReference type="AlphaFoldDB" id="A0AAU7M4A4"/>
<dbReference type="EMBL" id="CP157762">
    <property type="protein sequence ID" value="XBP91516.1"/>
    <property type="molecule type" value="Genomic_DNA"/>
</dbReference>
<organism evidence="1">
    <name type="scientific">Micromonospora sp. CCTCC AA 2012012</name>
    <dbReference type="NCBI Taxonomy" id="3111921"/>
    <lineage>
        <taxon>Bacteria</taxon>
        <taxon>Bacillati</taxon>
        <taxon>Actinomycetota</taxon>
        <taxon>Actinomycetes</taxon>
        <taxon>Micromonosporales</taxon>
        <taxon>Micromonosporaceae</taxon>
        <taxon>Micromonospora</taxon>
    </lineage>
</organism>
<name>A0AAU7M4A4_9ACTN</name>
<evidence type="ECO:0000313" key="2">
    <source>
        <dbReference type="EMBL" id="XCH72214.1"/>
    </source>
</evidence>
<protein>
    <recommendedName>
        <fullName evidence="3">DUF4237 domain-containing protein</fullName>
    </recommendedName>
</protein>
<reference evidence="2" key="2">
    <citation type="submission" date="2024-06" db="EMBL/GenBank/DDBJ databases">
        <title>Micromonospora mangrovi CCTCC AA 2012012 genome sequences.</title>
        <authorList>
            <person name="Gao J."/>
        </authorList>
    </citation>
    <scope>NUCLEOTIDE SEQUENCE</scope>
    <source>
        <strain evidence="2">CCTCC AA 2012012</strain>
    </source>
</reference>
<evidence type="ECO:0008006" key="3">
    <source>
        <dbReference type="Google" id="ProtNLM"/>
    </source>
</evidence>
<reference evidence="1" key="1">
    <citation type="submission" date="2024-01" db="EMBL/GenBank/DDBJ databases">
        <title>The genome sequence of Micromonospora mangrovi CCTCC AA 2012012.</title>
        <authorList>
            <person name="Gao J."/>
        </authorList>
    </citation>
    <scope>NUCLEOTIDE SEQUENCE</scope>
    <source>
        <strain evidence="1">CCTCC AA 2012012</strain>
    </source>
</reference>